<comment type="pathway">
    <text evidence="1">Amino-acid biosynthesis; L-asparagine biosynthesis; L-asparagine from L-aspartate (L-Gln route): step 1/1.</text>
</comment>
<dbReference type="PANTHER" id="PTHR43284">
    <property type="entry name" value="ASPARAGINE SYNTHETASE (GLUTAMINE-HYDROLYZING)"/>
    <property type="match status" value="1"/>
</dbReference>
<reference evidence="10" key="1">
    <citation type="journal article" date="2019" name="Int. J. Syst. Evol. Microbiol.">
        <title>The Global Catalogue of Microorganisms (GCM) 10K type strain sequencing project: providing services to taxonomists for standard genome sequencing and annotation.</title>
        <authorList>
            <consortium name="The Broad Institute Genomics Platform"/>
            <consortium name="The Broad Institute Genome Sequencing Center for Infectious Disease"/>
            <person name="Wu L."/>
            <person name="Ma J."/>
        </authorList>
    </citation>
    <scope>NUCLEOTIDE SEQUENCE [LARGE SCALE GENOMIC DNA]</scope>
    <source>
        <strain evidence="10">JCM 17705</strain>
    </source>
</reference>
<evidence type="ECO:0000256" key="5">
    <source>
        <dbReference type="ARBA" id="ARBA00022840"/>
    </source>
</evidence>
<evidence type="ECO:0000313" key="10">
    <source>
        <dbReference type="Proteomes" id="UP001500582"/>
    </source>
</evidence>
<gene>
    <name evidence="9" type="primary">asnB</name>
    <name evidence="9" type="ORF">GCM10023149_32140</name>
</gene>
<evidence type="ECO:0000256" key="2">
    <source>
        <dbReference type="ARBA" id="ARBA00005752"/>
    </source>
</evidence>
<dbReference type="InterPro" id="IPR017932">
    <property type="entry name" value="GATase_2_dom"/>
</dbReference>
<evidence type="ECO:0000256" key="6">
    <source>
        <dbReference type="ARBA" id="ARBA00022962"/>
    </source>
</evidence>
<dbReference type="RefSeq" id="WP_345212151.1">
    <property type="nucleotide sequence ID" value="NZ_BAABFT010000008.1"/>
</dbReference>
<dbReference type="CDD" id="cd01991">
    <property type="entry name" value="Asn_synthase_B_C"/>
    <property type="match status" value="1"/>
</dbReference>
<feature type="domain" description="Glutamine amidotransferase type-2" evidence="8">
    <location>
        <begin position="2"/>
        <end position="215"/>
    </location>
</feature>
<evidence type="ECO:0000313" key="9">
    <source>
        <dbReference type="EMBL" id="GAA4328226.1"/>
    </source>
</evidence>
<dbReference type="InterPro" id="IPR051786">
    <property type="entry name" value="ASN_synthetase/amidase"/>
</dbReference>
<proteinExistence type="inferred from homology"/>
<dbReference type="Gene3D" id="3.40.50.620">
    <property type="entry name" value="HUPs"/>
    <property type="match status" value="2"/>
</dbReference>
<dbReference type="SUPFAM" id="SSF56235">
    <property type="entry name" value="N-terminal nucleophile aminohydrolases (Ntn hydrolases)"/>
    <property type="match status" value="1"/>
</dbReference>
<comment type="similarity">
    <text evidence="2">Belongs to the asparagine synthetase family.</text>
</comment>
<dbReference type="InterPro" id="IPR014729">
    <property type="entry name" value="Rossmann-like_a/b/a_fold"/>
</dbReference>
<evidence type="ECO:0000256" key="7">
    <source>
        <dbReference type="ARBA" id="ARBA00048741"/>
    </source>
</evidence>
<keyword evidence="4" id="KW-0547">Nucleotide-binding</keyword>
<name>A0ABP8GQL5_9SPHI</name>
<dbReference type="PROSITE" id="PS51278">
    <property type="entry name" value="GATASE_TYPE_2"/>
    <property type="match status" value="1"/>
</dbReference>
<dbReference type="InterPro" id="IPR029055">
    <property type="entry name" value="Ntn_hydrolases_N"/>
</dbReference>
<dbReference type="NCBIfam" id="TIGR01536">
    <property type="entry name" value="asn_synth_AEB"/>
    <property type="match status" value="1"/>
</dbReference>
<dbReference type="CDD" id="cd00712">
    <property type="entry name" value="AsnB"/>
    <property type="match status" value="1"/>
</dbReference>
<dbReference type="InterPro" id="IPR006426">
    <property type="entry name" value="Asn_synth_AEB"/>
</dbReference>
<dbReference type="EMBL" id="BAABFT010000008">
    <property type="protein sequence ID" value="GAA4328226.1"/>
    <property type="molecule type" value="Genomic_DNA"/>
</dbReference>
<comment type="caution">
    <text evidence="9">The sequence shown here is derived from an EMBL/GenBank/DDBJ whole genome shotgun (WGS) entry which is preliminary data.</text>
</comment>
<dbReference type="SUPFAM" id="SSF52402">
    <property type="entry name" value="Adenine nucleotide alpha hydrolases-like"/>
    <property type="match status" value="1"/>
</dbReference>
<dbReference type="Gene3D" id="3.60.20.10">
    <property type="entry name" value="Glutamine Phosphoribosylpyrophosphate, subunit 1, domain 1"/>
    <property type="match status" value="1"/>
</dbReference>
<evidence type="ECO:0000256" key="1">
    <source>
        <dbReference type="ARBA" id="ARBA00005187"/>
    </source>
</evidence>
<comment type="catalytic activity">
    <reaction evidence="7">
        <text>L-aspartate + L-glutamine + ATP + H2O = L-asparagine + L-glutamate + AMP + diphosphate + H(+)</text>
        <dbReference type="Rhea" id="RHEA:12228"/>
        <dbReference type="ChEBI" id="CHEBI:15377"/>
        <dbReference type="ChEBI" id="CHEBI:15378"/>
        <dbReference type="ChEBI" id="CHEBI:29985"/>
        <dbReference type="ChEBI" id="CHEBI:29991"/>
        <dbReference type="ChEBI" id="CHEBI:30616"/>
        <dbReference type="ChEBI" id="CHEBI:33019"/>
        <dbReference type="ChEBI" id="CHEBI:58048"/>
        <dbReference type="ChEBI" id="CHEBI:58359"/>
        <dbReference type="ChEBI" id="CHEBI:456215"/>
        <dbReference type="EC" id="6.3.5.4"/>
    </reaction>
</comment>
<dbReference type="Pfam" id="PF13537">
    <property type="entry name" value="GATase_7"/>
    <property type="match status" value="1"/>
</dbReference>
<organism evidence="9 10">
    <name type="scientific">Mucilaginibacter gynuensis</name>
    <dbReference type="NCBI Taxonomy" id="1302236"/>
    <lineage>
        <taxon>Bacteria</taxon>
        <taxon>Pseudomonadati</taxon>
        <taxon>Bacteroidota</taxon>
        <taxon>Sphingobacteriia</taxon>
        <taxon>Sphingobacteriales</taxon>
        <taxon>Sphingobacteriaceae</taxon>
        <taxon>Mucilaginibacter</taxon>
    </lineage>
</organism>
<dbReference type="Pfam" id="PF00733">
    <property type="entry name" value="Asn_synthase"/>
    <property type="match status" value="1"/>
</dbReference>
<protein>
    <recommendedName>
        <fullName evidence="3">asparagine synthase (glutamine-hydrolyzing)</fullName>
        <ecNumber evidence="3">6.3.5.4</ecNumber>
    </recommendedName>
</protein>
<dbReference type="PANTHER" id="PTHR43284:SF1">
    <property type="entry name" value="ASPARAGINE SYNTHETASE"/>
    <property type="match status" value="1"/>
</dbReference>
<sequence>MCRIAGIASKSIKPRQLVSIVQKMCDVQRHGGPDDEGIFIDEQIGLALGHRRLSIIDLSSSGHQPMTDGNQQAWISFNGEIYNYPELKQELIQQGSRFNTHTDTEVILQAYLQWGTAAFGRLRGMFAFALFDVALGTTYLVRDCSGIKPLYYHLIGGQLSFASEVKALSRSGIATNLDSEWPIRFLAYGHIPEPYTTLKNVYSLPKGHYLQWQHNTAVSVIRSFADEPPLHDYITDTREAQHELYKAVNHAINSQMIADAPLGVFLSGGTDSSIVALMSGKQKDDQLKTISIYFEDKDHNEHTYQQAVADKLIGKNYAHLVKQQDFNQHLLHIIASMDMPTTDGINSWFISKYAHEDGLKAVLSGIGADELFGGYPSFNRIKYIRHLKQLSPTMFGLGKSLLADKYKKLAYLAYDHPVADYLFLRGLFTPADIAEILDIEPRIIEDVLFTSRQGYPTGYDEQHASWLETNLYMQNQLLRDTDVMSMSHGLEVRVPFLHEDLQRVVANIAPAIRFNKHQPKKILTDTFKDLLPPEILNRPKMGFSFPLQQWLAAHEAMNAEQFKGKKAQKLVKEFKKGQVHWSKPFALYQIQNV</sequence>
<dbReference type="InterPro" id="IPR033738">
    <property type="entry name" value="AsnB_N"/>
</dbReference>
<keyword evidence="5" id="KW-0067">ATP-binding</keyword>
<dbReference type="Proteomes" id="UP001500582">
    <property type="component" value="Unassembled WGS sequence"/>
</dbReference>
<keyword evidence="6" id="KW-0315">Glutamine amidotransferase</keyword>
<dbReference type="PIRSF" id="PIRSF001589">
    <property type="entry name" value="Asn_synthetase_glu-h"/>
    <property type="match status" value="1"/>
</dbReference>
<evidence type="ECO:0000256" key="4">
    <source>
        <dbReference type="ARBA" id="ARBA00022741"/>
    </source>
</evidence>
<evidence type="ECO:0000256" key="3">
    <source>
        <dbReference type="ARBA" id="ARBA00012737"/>
    </source>
</evidence>
<keyword evidence="10" id="KW-1185">Reference proteome</keyword>
<evidence type="ECO:0000259" key="8">
    <source>
        <dbReference type="PROSITE" id="PS51278"/>
    </source>
</evidence>
<dbReference type="EC" id="6.3.5.4" evidence="3"/>
<accession>A0ABP8GQL5</accession>
<dbReference type="InterPro" id="IPR001962">
    <property type="entry name" value="Asn_synthase"/>
</dbReference>